<name>A0A6J4MJS4_9ACTN</name>
<feature type="compositionally biased region" description="Basic residues" evidence="1">
    <location>
        <begin position="22"/>
        <end position="47"/>
    </location>
</feature>
<protein>
    <submittedName>
        <fullName evidence="2">Uncharacterized protein</fullName>
    </submittedName>
</protein>
<proteinExistence type="predicted"/>
<feature type="compositionally biased region" description="Basic residues" evidence="1">
    <location>
        <begin position="182"/>
        <end position="198"/>
    </location>
</feature>
<organism evidence="2">
    <name type="scientific">uncultured Nocardioidaceae bacterium</name>
    <dbReference type="NCBI Taxonomy" id="253824"/>
    <lineage>
        <taxon>Bacteria</taxon>
        <taxon>Bacillati</taxon>
        <taxon>Actinomycetota</taxon>
        <taxon>Actinomycetes</taxon>
        <taxon>Propionibacteriales</taxon>
        <taxon>Nocardioidaceae</taxon>
        <taxon>environmental samples</taxon>
    </lineage>
</organism>
<dbReference type="AlphaFoldDB" id="A0A6J4MJS4"/>
<feature type="compositionally biased region" description="Basic residues" evidence="1">
    <location>
        <begin position="148"/>
        <end position="173"/>
    </location>
</feature>
<gene>
    <name evidence="2" type="ORF">AVDCRST_MAG34-2499</name>
</gene>
<evidence type="ECO:0000256" key="1">
    <source>
        <dbReference type="SAM" id="MobiDB-lite"/>
    </source>
</evidence>
<feature type="non-terminal residue" evidence="2">
    <location>
        <position position="1"/>
    </location>
</feature>
<dbReference type="EMBL" id="CADCUI010000066">
    <property type="protein sequence ID" value="CAA9361365.1"/>
    <property type="molecule type" value="Genomic_DNA"/>
</dbReference>
<sequence length="222" mass="25067">GGTTARGTRRPGRAARPQSAARLRRRPAQGRGGAPHRCRRGTHRPRGARGAARGGLRRQDVRRAGSPHHRPPDVEAVHSGVASRDDACRAHRRHVVHRVVLRHGRLHPARGLEGSREAHGVLDDGIDHDRPPRGGFHFLRDHHRRLRDHGPHRHHRESLHPRGRRRCRHHGRHERGPLQGRCRPHGRLTHRAGARHGAHGRDHRQAQGHARHEPPEVARPGI</sequence>
<evidence type="ECO:0000313" key="2">
    <source>
        <dbReference type="EMBL" id="CAA9361365.1"/>
    </source>
</evidence>
<feature type="non-terminal residue" evidence="2">
    <location>
        <position position="222"/>
    </location>
</feature>
<reference evidence="2" key="1">
    <citation type="submission" date="2020-02" db="EMBL/GenBank/DDBJ databases">
        <authorList>
            <person name="Meier V. D."/>
        </authorList>
    </citation>
    <scope>NUCLEOTIDE SEQUENCE</scope>
    <source>
        <strain evidence="2">AVDCRST_MAG34</strain>
    </source>
</reference>
<feature type="region of interest" description="Disordered" evidence="1">
    <location>
        <begin position="1"/>
        <end position="86"/>
    </location>
</feature>
<feature type="compositionally biased region" description="Basic and acidic residues" evidence="1">
    <location>
        <begin position="199"/>
        <end position="216"/>
    </location>
</feature>
<feature type="region of interest" description="Disordered" evidence="1">
    <location>
        <begin position="148"/>
        <end position="222"/>
    </location>
</feature>
<accession>A0A6J4MJS4</accession>